<evidence type="ECO:0000313" key="1">
    <source>
        <dbReference type="EMBL" id="KAK7372461.1"/>
    </source>
</evidence>
<sequence>MVFPTVANVVGNRCLLGYVVDDKFLRAVPSYQTLVLKTDKNMDRSNPLLTNNYKCHRPILPHPPNLYRPLIHPSAMSSPYPLSFFLSDWLVPRYGSDAIGSFSVSNS</sequence>
<protein>
    <submittedName>
        <fullName evidence="1">Uncharacterized protein</fullName>
    </submittedName>
</protein>
<proteinExistence type="predicted"/>
<organism evidence="1 2">
    <name type="scientific">Phaseolus coccineus</name>
    <name type="common">Scarlet runner bean</name>
    <name type="synonym">Phaseolus multiflorus</name>
    <dbReference type="NCBI Taxonomy" id="3886"/>
    <lineage>
        <taxon>Eukaryota</taxon>
        <taxon>Viridiplantae</taxon>
        <taxon>Streptophyta</taxon>
        <taxon>Embryophyta</taxon>
        <taxon>Tracheophyta</taxon>
        <taxon>Spermatophyta</taxon>
        <taxon>Magnoliopsida</taxon>
        <taxon>eudicotyledons</taxon>
        <taxon>Gunneridae</taxon>
        <taxon>Pentapetalae</taxon>
        <taxon>rosids</taxon>
        <taxon>fabids</taxon>
        <taxon>Fabales</taxon>
        <taxon>Fabaceae</taxon>
        <taxon>Papilionoideae</taxon>
        <taxon>50 kb inversion clade</taxon>
        <taxon>NPAAA clade</taxon>
        <taxon>indigoferoid/millettioid clade</taxon>
        <taxon>Phaseoleae</taxon>
        <taxon>Phaseolus</taxon>
    </lineage>
</organism>
<comment type="caution">
    <text evidence="1">The sequence shown here is derived from an EMBL/GenBank/DDBJ whole genome shotgun (WGS) entry which is preliminary data.</text>
</comment>
<accession>A0AAN9NH06</accession>
<name>A0AAN9NH06_PHACN</name>
<keyword evidence="2" id="KW-1185">Reference proteome</keyword>
<gene>
    <name evidence="1" type="ORF">VNO80_05841</name>
</gene>
<dbReference type="AlphaFoldDB" id="A0AAN9NH06"/>
<reference evidence="1 2" key="1">
    <citation type="submission" date="2024-01" db="EMBL/GenBank/DDBJ databases">
        <title>The genomes of 5 underutilized Papilionoideae crops provide insights into root nodulation and disease resistanc.</title>
        <authorList>
            <person name="Jiang F."/>
        </authorList>
    </citation>
    <scope>NUCLEOTIDE SEQUENCE [LARGE SCALE GENOMIC DNA]</scope>
    <source>
        <strain evidence="1">JINMINGXINNONG_FW02</strain>
        <tissue evidence="1">Leaves</tissue>
    </source>
</reference>
<dbReference type="Proteomes" id="UP001374584">
    <property type="component" value="Unassembled WGS sequence"/>
</dbReference>
<evidence type="ECO:0000313" key="2">
    <source>
        <dbReference type="Proteomes" id="UP001374584"/>
    </source>
</evidence>
<dbReference type="EMBL" id="JAYMYR010000003">
    <property type="protein sequence ID" value="KAK7372461.1"/>
    <property type="molecule type" value="Genomic_DNA"/>
</dbReference>